<feature type="domain" description="Major facilitator superfamily (MFS) profile" evidence="6">
    <location>
        <begin position="38"/>
        <end position="113"/>
    </location>
</feature>
<organism evidence="7 8">
    <name type="scientific">Paraglomus occultum</name>
    <dbReference type="NCBI Taxonomy" id="144539"/>
    <lineage>
        <taxon>Eukaryota</taxon>
        <taxon>Fungi</taxon>
        <taxon>Fungi incertae sedis</taxon>
        <taxon>Mucoromycota</taxon>
        <taxon>Glomeromycotina</taxon>
        <taxon>Glomeromycetes</taxon>
        <taxon>Paraglomerales</taxon>
        <taxon>Paraglomeraceae</taxon>
        <taxon>Paraglomus</taxon>
    </lineage>
</organism>
<dbReference type="Gene3D" id="1.20.1250.20">
    <property type="entry name" value="MFS general substrate transporter like domains"/>
    <property type="match status" value="1"/>
</dbReference>
<dbReference type="EMBL" id="CAJVPJ010000432">
    <property type="protein sequence ID" value="CAG8523953.1"/>
    <property type="molecule type" value="Genomic_DNA"/>
</dbReference>
<keyword evidence="2 5" id="KW-0812">Transmembrane</keyword>
<dbReference type="Pfam" id="PF00083">
    <property type="entry name" value="Sugar_tr"/>
    <property type="match status" value="1"/>
</dbReference>
<comment type="subcellular location">
    <subcellularLocation>
        <location evidence="1">Membrane</location>
        <topology evidence="1">Multi-pass membrane protein</topology>
    </subcellularLocation>
</comment>
<evidence type="ECO:0000256" key="4">
    <source>
        <dbReference type="ARBA" id="ARBA00023136"/>
    </source>
</evidence>
<keyword evidence="4 5" id="KW-0472">Membrane</keyword>
<gene>
    <name evidence="7" type="ORF">POCULU_LOCUS3722</name>
</gene>
<proteinExistence type="predicted"/>
<dbReference type="InterPro" id="IPR020846">
    <property type="entry name" value="MFS_dom"/>
</dbReference>
<evidence type="ECO:0000259" key="6">
    <source>
        <dbReference type="PROSITE" id="PS50850"/>
    </source>
</evidence>
<dbReference type="GO" id="GO:0022857">
    <property type="term" value="F:transmembrane transporter activity"/>
    <property type="evidence" value="ECO:0007669"/>
    <property type="project" value="InterPro"/>
</dbReference>
<evidence type="ECO:0000313" key="7">
    <source>
        <dbReference type="EMBL" id="CAG8523953.1"/>
    </source>
</evidence>
<dbReference type="SUPFAM" id="SSF103473">
    <property type="entry name" value="MFS general substrate transporter"/>
    <property type="match status" value="1"/>
</dbReference>
<evidence type="ECO:0000256" key="1">
    <source>
        <dbReference type="ARBA" id="ARBA00004141"/>
    </source>
</evidence>
<dbReference type="GO" id="GO:0016020">
    <property type="term" value="C:membrane"/>
    <property type="evidence" value="ECO:0007669"/>
    <property type="project" value="UniProtKB-SubCell"/>
</dbReference>
<dbReference type="InterPro" id="IPR005828">
    <property type="entry name" value="MFS_sugar_transport-like"/>
</dbReference>
<sequence length="113" mass="12631">MSEKDIVVYADNGENSGSNNGQSSTTTSTEWTWRDFRACLVTGAGFFMTAYDLFAMNLVSLMLAYVYRSKQNELTENEELGLKVSAQIGAIFGQLLFGSLADRYGRKRSSWFP</sequence>
<evidence type="ECO:0000313" key="8">
    <source>
        <dbReference type="Proteomes" id="UP000789572"/>
    </source>
</evidence>
<name>A0A9N9FCD5_9GLOM</name>
<protein>
    <submittedName>
        <fullName evidence="7">5599_t:CDS:1</fullName>
    </submittedName>
</protein>
<accession>A0A9N9FCD5</accession>
<evidence type="ECO:0000256" key="3">
    <source>
        <dbReference type="ARBA" id="ARBA00022989"/>
    </source>
</evidence>
<dbReference type="PROSITE" id="PS50850">
    <property type="entry name" value="MFS"/>
    <property type="match status" value="1"/>
</dbReference>
<evidence type="ECO:0000256" key="5">
    <source>
        <dbReference type="SAM" id="Phobius"/>
    </source>
</evidence>
<dbReference type="InterPro" id="IPR036259">
    <property type="entry name" value="MFS_trans_sf"/>
</dbReference>
<feature type="transmembrane region" description="Helical" evidence="5">
    <location>
        <begin position="38"/>
        <end position="64"/>
    </location>
</feature>
<reference evidence="7" key="1">
    <citation type="submission" date="2021-06" db="EMBL/GenBank/DDBJ databases">
        <authorList>
            <person name="Kallberg Y."/>
            <person name="Tangrot J."/>
            <person name="Rosling A."/>
        </authorList>
    </citation>
    <scope>NUCLEOTIDE SEQUENCE</scope>
    <source>
        <strain evidence="7">IA702</strain>
    </source>
</reference>
<dbReference type="OrthoDB" id="433512at2759"/>
<comment type="caution">
    <text evidence="7">The sequence shown here is derived from an EMBL/GenBank/DDBJ whole genome shotgun (WGS) entry which is preliminary data.</text>
</comment>
<dbReference type="Proteomes" id="UP000789572">
    <property type="component" value="Unassembled WGS sequence"/>
</dbReference>
<evidence type="ECO:0000256" key="2">
    <source>
        <dbReference type="ARBA" id="ARBA00022692"/>
    </source>
</evidence>
<keyword evidence="8" id="KW-1185">Reference proteome</keyword>
<dbReference type="AlphaFoldDB" id="A0A9N9FCD5"/>
<keyword evidence="3 5" id="KW-1133">Transmembrane helix</keyword>